<feature type="active site" description="Nucleophile" evidence="4 5">
    <location>
        <position position="46"/>
    </location>
</feature>
<dbReference type="GO" id="GO:0160147">
    <property type="term" value="F:tRNA pseudouridine(38-40) synthase activity"/>
    <property type="evidence" value="ECO:0007669"/>
    <property type="project" value="UniProtKB-EC"/>
</dbReference>
<dbReference type="Pfam" id="PF01416">
    <property type="entry name" value="PseudoU_synth_1"/>
    <property type="match status" value="2"/>
</dbReference>
<dbReference type="Proteomes" id="UP000808761">
    <property type="component" value="Unassembled WGS sequence"/>
</dbReference>
<dbReference type="GO" id="GO:0031119">
    <property type="term" value="P:tRNA pseudouridine synthesis"/>
    <property type="evidence" value="ECO:0007669"/>
    <property type="project" value="UniProtKB-UniRule"/>
</dbReference>
<evidence type="ECO:0000256" key="4">
    <source>
        <dbReference type="HAMAP-Rule" id="MF_00171"/>
    </source>
</evidence>
<dbReference type="Gene3D" id="3.30.70.660">
    <property type="entry name" value="Pseudouridine synthase I, catalytic domain, C-terminal subdomain"/>
    <property type="match status" value="1"/>
</dbReference>
<dbReference type="PANTHER" id="PTHR11142">
    <property type="entry name" value="PSEUDOURIDYLATE SYNTHASE"/>
    <property type="match status" value="1"/>
</dbReference>
<proteinExistence type="inferred from homology"/>
<evidence type="ECO:0000256" key="2">
    <source>
        <dbReference type="ARBA" id="ARBA00022694"/>
    </source>
</evidence>
<dbReference type="SUPFAM" id="SSF55120">
    <property type="entry name" value="Pseudouridine synthase"/>
    <property type="match status" value="1"/>
</dbReference>
<comment type="subunit">
    <text evidence="4">Homodimer.</text>
</comment>
<dbReference type="PANTHER" id="PTHR11142:SF0">
    <property type="entry name" value="TRNA PSEUDOURIDINE SYNTHASE-LIKE 1"/>
    <property type="match status" value="1"/>
</dbReference>
<evidence type="ECO:0000313" key="9">
    <source>
        <dbReference type="EMBL" id="MBI5078467.1"/>
    </source>
</evidence>
<organism evidence="9 10">
    <name type="scientific">Candidatus Saganbacteria bacterium</name>
    <dbReference type="NCBI Taxonomy" id="2575572"/>
    <lineage>
        <taxon>Bacteria</taxon>
        <taxon>Bacillati</taxon>
        <taxon>Saganbacteria</taxon>
    </lineage>
</organism>
<dbReference type="HAMAP" id="MF_00171">
    <property type="entry name" value="TruA"/>
    <property type="match status" value="1"/>
</dbReference>
<evidence type="ECO:0000259" key="8">
    <source>
        <dbReference type="Pfam" id="PF01416"/>
    </source>
</evidence>
<evidence type="ECO:0000256" key="5">
    <source>
        <dbReference type="PIRSR" id="PIRSR001430-1"/>
    </source>
</evidence>
<dbReference type="CDD" id="cd02570">
    <property type="entry name" value="PseudoU_synth_EcTruA"/>
    <property type="match status" value="1"/>
</dbReference>
<dbReference type="InterPro" id="IPR020103">
    <property type="entry name" value="PsdUridine_synth_cat_dom_sf"/>
</dbReference>
<feature type="domain" description="Pseudouridine synthase I TruA alpha/beta" evidence="8">
    <location>
        <begin position="137"/>
        <end position="244"/>
    </location>
</feature>
<evidence type="ECO:0000256" key="1">
    <source>
        <dbReference type="ARBA" id="ARBA00009375"/>
    </source>
</evidence>
<keyword evidence="3 4" id="KW-0413">Isomerase</keyword>
<accession>A0A9D6YST2</accession>
<evidence type="ECO:0000313" key="10">
    <source>
        <dbReference type="Proteomes" id="UP000808761"/>
    </source>
</evidence>
<evidence type="ECO:0000256" key="3">
    <source>
        <dbReference type="ARBA" id="ARBA00023235"/>
    </source>
</evidence>
<dbReference type="GO" id="GO:0003723">
    <property type="term" value="F:RNA binding"/>
    <property type="evidence" value="ECO:0007669"/>
    <property type="project" value="InterPro"/>
</dbReference>
<dbReference type="EMBL" id="JACRKR010000019">
    <property type="protein sequence ID" value="MBI5078467.1"/>
    <property type="molecule type" value="Genomic_DNA"/>
</dbReference>
<comment type="caution">
    <text evidence="4">Lacks conserved residue(s) required for the propagation of feature annotation.</text>
</comment>
<dbReference type="AlphaFoldDB" id="A0A9D6YST2"/>
<protein>
    <recommendedName>
        <fullName evidence="4">tRNA pseudouridine synthase A</fullName>
        <ecNumber evidence="4">5.4.99.12</ecNumber>
    </recommendedName>
    <alternativeName>
        <fullName evidence="4">tRNA pseudouridine(38-40) synthase</fullName>
    </alternativeName>
    <alternativeName>
        <fullName evidence="4">tRNA pseudouridylate synthase I</fullName>
    </alternativeName>
    <alternativeName>
        <fullName evidence="4">tRNA-uridine isomerase I</fullName>
    </alternativeName>
</protein>
<dbReference type="InterPro" id="IPR020097">
    <property type="entry name" value="PsdUridine_synth_TruA_a/b_dom"/>
</dbReference>
<keyword evidence="2 4" id="KW-0819">tRNA processing</keyword>
<dbReference type="PIRSF" id="PIRSF001430">
    <property type="entry name" value="tRNA_psdUrid_synth"/>
    <property type="match status" value="1"/>
</dbReference>
<evidence type="ECO:0000256" key="7">
    <source>
        <dbReference type="RuleBase" id="RU003792"/>
    </source>
</evidence>
<dbReference type="EC" id="5.4.99.12" evidence="4"/>
<comment type="catalytic activity">
    <reaction evidence="4 7">
        <text>uridine(38/39/40) in tRNA = pseudouridine(38/39/40) in tRNA</text>
        <dbReference type="Rhea" id="RHEA:22376"/>
        <dbReference type="Rhea" id="RHEA-COMP:10085"/>
        <dbReference type="Rhea" id="RHEA-COMP:10087"/>
        <dbReference type="ChEBI" id="CHEBI:65314"/>
        <dbReference type="ChEBI" id="CHEBI:65315"/>
        <dbReference type="EC" id="5.4.99.12"/>
    </reaction>
</comment>
<feature type="domain" description="Pseudouridine synthase I TruA alpha/beta" evidence="8">
    <location>
        <begin position="3"/>
        <end position="92"/>
    </location>
</feature>
<dbReference type="InterPro" id="IPR001406">
    <property type="entry name" value="PsdUridine_synth_TruA"/>
</dbReference>
<dbReference type="Gene3D" id="3.30.70.580">
    <property type="entry name" value="Pseudouridine synthase I, catalytic domain, N-terminal subdomain"/>
    <property type="match status" value="1"/>
</dbReference>
<comment type="similarity">
    <text evidence="1 4 7">Belongs to the tRNA pseudouridine synthase TruA family.</text>
</comment>
<reference evidence="9" key="1">
    <citation type="submission" date="2020-07" db="EMBL/GenBank/DDBJ databases">
        <title>Huge and variable diversity of episymbiotic CPR bacteria and DPANN archaea in groundwater ecosystems.</title>
        <authorList>
            <person name="He C.Y."/>
            <person name="Keren R."/>
            <person name="Whittaker M."/>
            <person name="Farag I.F."/>
            <person name="Doudna J."/>
            <person name="Cate J.H.D."/>
            <person name="Banfield J.F."/>
        </authorList>
    </citation>
    <scope>NUCLEOTIDE SEQUENCE</scope>
    <source>
        <strain evidence="9">NC_groundwater_1860_Pr3_B-0.1um_51_7</strain>
    </source>
</reference>
<comment type="function">
    <text evidence="4">Formation of pseudouridine at positions 38, 39 and 40 in the anticodon stem and loop of transfer RNAs.</text>
</comment>
<gene>
    <name evidence="4 9" type="primary">truA</name>
    <name evidence="9" type="ORF">HZB08_00390</name>
</gene>
<comment type="caution">
    <text evidence="9">The sequence shown here is derived from an EMBL/GenBank/DDBJ whole genome shotgun (WGS) entry which is preliminary data.</text>
</comment>
<sequence>MFAYDGAGFCGFELQPGKKTIRREIEDALARLFKTRIKISGASRTDAGVHALHQIASFKLRHPIPTAKIPAALNSRLPEDIRVLRAEEVSGDFNARARGKGKEYEYLIYNGKPSPVHFRGCVWPVKPKLNLSAMRRAASVLLGKHDFSSFCAAGSGRKNFVRTLYSIKIKKRRINIWEGCALPVVSCKFAGNGFLYKMVRNMTGTLVEAGAGKISLTEFKNILRAKDRRLAGKTAPPQGLCLVKWFA</sequence>
<dbReference type="InterPro" id="IPR020095">
    <property type="entry name" value="PsdUridine_synth_TruA_C"/>
</dbReference>
<evidence type="ECO:0000256" key="6">
    <source>
        <dbReference type="PIRSR" id="PIRSR001430-2"/>
    </source>
</evidence>
<feature type="binding site" evidence="4 6">
    <location>
        <position position="104"/>
    </location>
    <ligand>
        <name>substrate</name>
    </ligand>
</feature>
<dbReference type="NCBIfam" id="TIGR00071">
    <property type="entry name" value="hisT_truA"/>
    <property type="match status" value="1"/>
</dbReference>
<dbReference type="InterPro" id="IPR020094">
    <property type="entry name" value="TruA/RsuA/RluB/E/F_N"/>
</dbReference>
<name>A0A9D6YST2_UNCSA</name>